<dbReference type="Proteomes" id="UP000683559">
    <property type="component" value="Chromosome"/>
</dbReference>
<feature type="transmembrane region" description="Helical" evidence="6">
    <location>
        <begin position="125"/>
        <end position="143"/>
    </location>
</feature>
<evidence type="ECO:0000256" key="3">
    <source>
        <dbReference type="ARBA" id="ARBA00022692"/>
    </source>
</evidence>
<feature type="transmembrane region" description="Helical" evidence="6">
    <location>
        <begin position="341"/>
        <end position="359"/>
    </location>
</feature>
<feature type="transmembrane region" description="Helical" evidence="6">
    <location>
        <begin position="12"/>
        <end position="32"/>
    </location>
</feature>
<feature type="transmembrane region" description="Helical" evidence="6">
    <location>
        <begin position="225"/>
        <end position="242"/>
    </location>
</feature>
<evidence type="ECO:0000256" key="5">
    <source>
        <dbReference type="ARBA" id="ARBA00023136"/>
    </source>
</evidence>
<evidence type="ECO:0000256" key="2">
    <source>
        <dbReference type="ARBA" id="ARBA00022475"/>
    </source>
</evidence>
<proteinExistence type="predicted"/>
<name>A0ABX8LMJ2_9BACT</name>
<dbReference type="RefSeq" id="WP_217288120.1">
    <property type="nucleotide sequence ID" value="NZ_CP077683.1"/>
</dbReference>
<accession>A0ABX8LMJ2</accession>
<dbReference type="EMBL" id="CP077683">
    <property type="protein sequence ID" value="QXE91539.1"/>
    <property type="molecule type" value="Genomic_DNA"/>
</dbReference>
<evidence type="ECO:0000256" key="4">
    <source>
        <dbReference type="ARBA" id="ARBA00022989"/>
    </source>
</evidence>
<keyword evidence="4 6" id="KW-1133">Transmembrane helix</keyword>
<dbReference type="PANTHER" id="PTHR30250">
    <property type="entry name" value="PST FAMILY PREDICTED COLANIC ACID TRANSPORTER"/>
    <property type="match status" value="1"/>
</dbReference>
<dbReference type="Pfam" id="PF01943">
    <property type="entry name" value="Polysacc_synt"/>
    <property type="match status" value="1"/>
</dbReference>
<feature type="transmembrane region" description="Helical" evidence="6">
    <location>
        <begin position="262"/>
        <end position="284"/>
    </location>
</feature>
<keyword evidence="3 6" id="KW-0812">Transmembrane</keyword>
<feature type="transmembrane region" description="Helical" evidence="6">
    <location>
        <begin position="155"/>
        <end position="179"/>
    </location>
</feature>
<dbReference type="InterPro" id="IPR002797">
    <property type="entry name" value="Polysacc_synth"/>
</dbReference>
<keyword evidence="8" id="KW-1185">Reference proteome</keyword>
<feature type="transmembrane region" description="Helical" evidence="6">
    <location>
        <begin position="185"/>
        <end position="205"/>
    </location>
</feature>
<feature type="transmembrane region" description="Helical" evidence="6">
    <location>
        <begin position="309"/>
        <end position="329"/>
    </location>
</feature>
<dbReference type="InterPro" id="IPR050833">
    <property type="entry name" value="Poly_Biosynth_Transport"/>
</dbReference>
<organism evidence="7 8">
    <name type="scientific">Geomonas subterranea</name>
    <dbReference type="NCBI Taxonomy" id="2847989"/>
    <lineage>
        <taxon>Bacteria</taxon>
        <taxon>Pseudomonadati</taxon>
        <taxon>Thermodesulfobacteriota</taxon>
        <taxon>Desulfuromonadia</taxon>
        <taxon>Geobacterales</taxon>
        <taxon>Geobacteraceae</taxon>
        <taxon>Geomonas</taxon>
    </lineage>
</organism>
<reference evidence="7 8" key="1">
    <citation type="submission" date="2021-06" db="EMBL/GenBank/DDBJ databases">
        <title>Gemonas diversity in paddy soil.</title>
        <authorList>
            <person name="Liu G."/>
        </authorList>
    </citation>
    <scope>NUCLEOTIDE SEQUENCE [LARGE SCALE GENOMIC DNA]</scope>
    <source>
        <strain evidence="7 8">RG2</strain>
    </source>
</reference>
<sequence>MSLLKKNLAANFAGSVWLTLMNLAFIPLYIKFLGVESYGLIGVFTTIQAISAMLDMGLGAATTREMARLGAVPGGAGGIRSFLRSVEVVYWVTAILIGLFLLVLSPLVAHHWIKATQVSPEVVQRAVQLMGVALAFQWPTALYTGGLNGMQRQVLLNGASIVMSTVRGIGAVAVLWLFSATVEAFFFWQILVNACYTLALALCLWNGLPAGDAPTCFSKKALSGIWKFAVDMAAISLVSTVLTQLDKVVLSKMLSLETFGYYTLAGVVASSLYRVIGPVFSAVYPKFVQMLQQGDLDGVTLLYHKSCQLLSLLLLPVSVVLMLFSREVMLLWTRNASTAEASFLIVSVLVAGTALNGLMNIPYALQLASGWTRLTLCTNTVAIVVLVPLVVIMTERFGAVGGASVWVILNGAYVLFSMHLMHRRLLPGEKWRWYREDVFYPLVASLSVAGAGRYFMPEHVSQVVMICYLAAVSMATLSAAALSVPQLAKDALLGPLRGRLKLTAEKNRSI</sequence>
<evidence type="ECO:0000313" key="7">
    <source>
        <dbReference type="EMBL" id="QXE91539.1"/>
    </source>
</evidence>
<evidence type="ECO:0000256" key="6">
    <source>
        <dbReference type="SAM" id="Phobius"/>
    </source>
</evidence>
<feature type="transmembrane region" description="Helical" evidence="6">
    <location>
        <begin position="38"/>
        <end position="58"/>
    </location>
</feature>
<comment type="subcellular location">
    <subcellularLocation>
        <location evidence="1">Cell membrane</location>
        <topology evidence="1">Multi-pass membrane protein</topology>
    </subcellularLocation>
</comment>
<protein>
    <submittedName>
        <fullName evidence="7">Oligosaccharide flippase family protein</fullName>
    </submittedName>
</protein>
<feature type="transmembrane region" description="Helical" evidence="6">
    <location>
        <begin position="88"/>
        <end position="113"/>
    </location>
</feature>
<evidence type="ECO:0000313" key="8">
    <source>
        <dbReference type="Proteomes" id="UP000683559"/>
    </source>
</evidence>
<feature type="transmembrane region" description="Helical" evidence="6">
    <location>
        <begin position="371"/>
        <end position="391"/>
    </location>
</feature>
<keyword evidence="5 6" id="KW-0472">Membrane</keyword>
<keyword evidence="2" id="KW-1003">Cell membrane</keyword>
<feature type="transmembrane region" description="Helical" evidence="6">
    <location>
        <begin position="437"/>
        <end position="456"/>
    </location>
</feature>
<evidence type="ECO:0000256" key="1">
    <source>
        <dbReference type="ARBA" id="ARBA00004651"/>
    </source>
</evidence>
<gene>
    <name evidence="7" type="ORF">KP001_03050</name>
</gene>
<dbReference type="PANTHER" id="PTHR30250:SF26">
    <property type="entry name" value="PSMA PROTEIN"/>
    <property type="match status" value="1"/>
</dbReference>
<feature type="transmembrane region" description="Helical" evidence="6">
    <location>
        <begin position="462"/>
        <end position="484"/>
    </location>
</feature>
<feature type="transmembrane region" description="Helical" evidence="6">
    <location>
        <begin position="397"/>
        <end position="416"/>
    </location>
</feature>